<comment type="caution">
    <text evidence="2">The sequence shown here is derived from an EMBL/GenBank/DDBJ whole genome shotgun (WGS) entry which is preliminary data.</text>
</comment>
<evidence type="ECO:0000256" key="1">
    <source>
        <dbReference type="SAM" id="MobiDB-lite"/>
    </source>
</evidence>
<reference evidence="2" key="1">
    <citation type="journal article" date="2014" name="Int. J. Syst. Evol. Microbiol.">
        <title>Complete genome sequence of Corynebacterium casei LMG S-19264T (=DSM 44701T), isolated from a smear-ripened cheese.</title>
        <authorList>
            <consortium name="US DOE Joint Genome Institute (JGI-PGF)"/>
            <person name="Walter F."/>
            <person name="Albersmeier A."/>
            <person name="Kalinowski J."/>
            <person name="Ruckert C."/>
        </authorList>
    </citation>
    <scope>NUCLEOTIDE SEQUENCE</scope>
    <source>
        <strain evidence="2">KCTC 23310</strain>
    </source>
</reference>
<dbReference type="Gene3D" id="1.10.10.10">
    <property type="entry name" value="Winged helix-like DNA-binding domain superfamily/Winged helix DNA-binding domain"/>
    <property type="match status" value="1"/>
</dbReference>
<protein>
    <recommendedName>
        <fullName evidence="4">DUF3489 domain-containing protein</fullName>
    </recommendedName>
</protein>
<dbReference type="Pfam" id="PF11994">
    <property type="entry name" value="DUF3489"/>
    <property type="match status" value="1"/>
</dbReference>
<dbReference type="Proteomes" id="UP000638981">
    <property type="component" value="Unassembled WGS sequence"/>
</dbReference>
<feature type="region of interest" description="Disordered" evidence="1">
    <location>
        <begin position="1"/>
        <end position="23"/>
    </location>
</feature>
<sequence length="180" mass="18191">MTVPATNDHLDGAVHSADIPPVGNTVEDPAEDLVEDNSANMDAPSAAQASLIAIAPRQTKAALLREKVLAPGGASLADLMRLTGWQAHTIRAALSGLRKSGLVLTRRREGTDSIYGVESAALDSSAVEIAAAGTGERAAANIAEPAETGATDPTISTPAATAQLPTDPAAASLDPAPVRT</sequence>
<gene>
    <name evidence="2" type="ORF">GCM10007315_25610</name>
</gene>
<proteinExistence type="predicted"/>
<evidence type="ECO:0000313" key="3">
    <source>
        <dbReference type="Proteomes" id="UP000638981"/>
    </source>
</evidence>
<organism evidence="2 3">
    <name type="scientific">Neogemmobacter tilapiae</name>
    <dbReference type="NCBI Taxonomy" id="875041"/>
    <lineage>
        <taxon>Bacteria</taxon>
        <taxon>Pseudomonadati</taxon>
        <taxon>Pseudomonadota</taxon>
        <taxon>Alphaproteobacteria</taxon>
        <taxon>Rhodobacterales</taxon>
        <taxon>Paracoccaceae</taxon>
        <taxon>Neogemmobacter</taxon>
    </lineage>
</organism>
<feature type="region of interest" description="Disordered" evidence="1">
    <location>
        <begin position="141"/>
        <end position="180"/>
    </location>
</feature>
<keyword evidence="3" id="KW-1185">Reference proteome</keyword>
<accession>A0A918WMU8</accession>
<dbReference type="EMBL" id="BMYJ01000008">
    <property type="protein sequence ID" value="GHC60618.1"/>
    <property type="molecule type" value="Genomic_DNA"/>
</dbReference>
<name>A0A918WMU8_9RHOB</name>
<reference evidence="2" key="2">
    <citation type="submission" date="2020-09" db="EMBL/GenBank/DDBJ databases">
        <authorList>
            <person name="Sun Q."/>
            <person name="Kim S."/>
        </authorList>
    </citation>
    <scope>NUCLEOTIDE SEQUENCE</scope>
    <source>
        <strain evidence="2">KCTC 23310</strain>
    </source>
</reference>
<dbReference type="AlphaFoldDB" id="A0A918WMU8"/>
<evidence type="ECO:0000313" key="2">
    <source>
        <dbReference type="EMBL" id="GHC60618.1"/>
    </source>
</evidence>
<feature type="compositionally biased region" description="Polar residues" evidence="1">
    <location>
        <begin position="151"/>
        <end position="164"/>
    </location>
</feature>
<dbReference type="InterPro" id="IPR021880">
    <property type="entry name" value="DUF3489"/>
</dbReference>
<dbReference type="RefSeq" id="WP_189412083.1">
    <property type="nucleotide sequence ID" value="NZ_BMYJ01000008.1"/>
</dbReference>
<evidence type="ECO:0008006" key="4">
    <source>
        <dbReference type="Google" id="ProtNLM"/>
    </source>
</evidence>
<dbReference type="InterPro" id="IPR036388">
    <property type="entry name" value="WH-like_DNA-bd_sf"/>
</dbReference>